<protein>
    <submittedName>
        <fullName evidence="1">Uncharacterized protein</fullName>
    </submittedName>
</protein>
<reference evidence="1 2" key="1">
    <citation type="submission" date="2021-06" db="EMBL/GenBank/DDBJ databases">
        <title>Caerostris darwini draft genome.</title>
        <authorList>
            <person name="Kono N."/>
            <person name="Arakawa K."/>
        </authorList>
    </citation>
    <scope>NUCLEOTIDE SEQUENCE [LARGE SCALE GENOMIC DNA]</scope>
</reference>
<evidence type="ECO:0000313" key="2">
    <source>
        <dbReference type="Proteomes" id="UP001054837"/>
    </source>
</evidence>
<evidence type="ECO:0000313" key="1">
    <source>
        <dbReference type="EMBL" id="GIX96717.1"/>
    </source>
</evidence>
<gene>
    <name evidence="1" type="ORF">CDAR_591461</name>
</gene>
<name>A0AAV4PNC4_9ARAC</name>
<dbReference type="AlphaFoldDB" id="A0AAV4PNC4"/>
<proteinExistence type="predicted"/>
<accession>A0AAV4PNC4</accession>
<sequence>MHGDKLARIRISFIFRKCNKPVLNLINPAEDSFQEEFFDPISPYSIRQRTRGGSVCPFIRFPHPIPDSYDRVSLSLLVQYRRGQQSRVVDSPALPLCVP</sequence>
<dbReference type="EMBL" id="BPLQ01002964">
    <property type="protein sequence ID" value="GIX96717.1"/>
    <property type="molecule type" value="Genomic_DNA"/>
</dbReference>
<organism evidence="1 2">
    <name type="scientific">Caerostris darwini</name>
    <dbReference type="NCBI Taxonomy" id="1538125"/>
    <lineage>
        <taxon>Eukaryota</taxon>
        <taxon>Metazoa</taxon>
        <taxon>Ecdysozoa</taxon>
        <taxon>Arthropoda</taxon>
        <taxon>Chelicerata</taxon>
        <taxon>Arachnida</taxon>
        <taxon>Araneae</taxon>
        <taxon>Araneomorphae</taxon>
        <taxon>Entelegynae</taxon>
        <taxon>Araneoidea</taxon>
        <taxon>Araneidae</taxon>
        <taxon>Caerostris</taxon>
    </lineage>
</organism>
<comment type="caution">
    <text evidence="1">The sequence shown here is derived from an EMBL/GenBank/DDBJ whole genome shotgun (WGS) entry which is preliminary data.</text>
</comment>
<dbReference type="Proteomes" id="UP001054837">
    <property type="component" value="Unassembled WGS sequence"/>
</dbReference>
<keyword evidence="2" id="KW-1185">Reference proteome</keyword>